<protein>
    <submittedName>
        <fullName evidence="2">Uncharacterized protein</fullName>
    </submittedName>
</protein>
<reference evidence="2 3" key="1">
    <citation type="submission" date="2018-12" db="EMBL/GenBank/DDBJ databases">
        <authorList>
            <consortium name="Pathogen Informatics"/>
        </authorList>
    </citation>
    <scope>NUCLEOTIDE SEQUENCE [LARGE SCALE GENOMIC DNA]</scope>
    <source>
        <strain evidence="2 3">NCTC12967</strain>
    </source>
</reference>
<gene>
    <name evidence="2" type="ORF">NCTC12967_02268</name>
</gene>
<dbReference type="RefSeq" id="WP_159424575.1">
    <property type="nucleotide sequence ID" value="NZ_CAURRE010000135.1"/>
</dbReference>
<keyword evidence="3" id="KW-1185">Reference proteome</keyword>
<dbReference type="GeneID" id="64408503"/>
<evidence type="ECO:0000256" key="1">
    <source>
        <dbReference type="SAM" id="SignalP"/>
    </source>
</evidence>
<evidence type="ECO:0000313" key="2">
    <source>
        <dbReference type="EMBL" id="VEH70959.1"/>
    </source>
</evidence>
<feature type="signal peptide" evidence="1">
    <location>
        <begin position="1"/>
        <end position="21"/>
    </location>
</feature>
<evidence type="ECO:0000313" key="3">
    <source>
        <dbReference type="Proteomes" id="UP000273044"/>
    </source>
</evidence>
<feature type="chain" id="PRO_5038880981" evidence="1">
    <location>
        <begin position="22"/>
        <end position="51"/>
    </location>
</feature>
<keyword evidence="1" id="KW-0732">Signal</keyword>
<name>A0A3S4XZR2_9ACTN</name>
<dbReference type="EMBL" id="LR134406">
    <property type="protein sequence ID" value="VEH70959.1"/>
    <property type="molecule type" value="Genomic_DNA"/>
</dbReference>
<proteinExistence type="predicted"/>
<dbReference type="AlphaFoldDB" id="A0A3S4XZR2"/>
<sequence length="51" mass="5395">MKHKIIITLAAMFALSTPLLALPTEANSATTSSTNTSEFSISSFIPGLRGR</sequence>
<dbReference type="Proteomes" id="UP000273044">
    <property type="component" value="Chromosome"/>
</dbReference>
<accession>A0A3S4XZR2</accession>
<organism evidence="2 3">
    <name type="scientific">Arachnia propionica</name>
    <dbReference type="NCBI Taxonomy" id="1750"/>
    <lineage>
        <taxon>Bacteria</taxon>
        <taxon>Bacillati</taxon>
        <taxon>Actinomycetota</taxon>
        <taxon>Actinomycetes</taxon>
        <taxon>Propionibacteriales</taxon>
        <taxon>Propionibacteriaceae</taxon>
        <taxon>Arachnia</taxon>
    </lineage>
</organism>